<gene>
    <name evidence="6" type="ORF">BN1012_Phect1884</name>
</gene>
<dbReference type="PANTHER" id="PTHR13903">
    <property type="entry name" value="PIRIN-RELATED"/>
    <property type="match status" value="1"/>
</dbReference>
<dbReference type="KEGG" id="pect:BN1012_Phect1884"/>
<dbReference type="InterPro" id="IPR003829">
    <property type="entry name" value="Pirin_N_dom"/>
</dbReference>
<dbReference type="Proteomes" id="UP000032160">
    <property type="component" value="Chromosome I"/>
</dbReference>
<dbReference type="CDD" id="cd02909">
    <property type="entry name" value="cupin_pirin_N"/>
    <property type="match status" value="1"/>
</dbReference>
<evidence type="ECO:0000313" key="7">
    <source>
        <dbReference type="Proteomes" id="UP000032160"/>
    </source>
</evidence>
<dbReference type="InterPro" id="IPR008778">
    <property type="entry name" value="Pirin_C_dom"/>
</dbReference>
<reference evidence="6 7" key="1">
    <citation type="journal article" date="2014" name="Front. Genet.">
        <title>Genome and metabolic network of "Candidatus Phaeomarinobacter ectocarpi" Ec32, a new candidate genus of Alphaproteobacteria frequently associated with brown algae.</title>
        <authorList>
            <person name="Dittami S.M."/>
            <person name="Barbeyron T."/>
            <person name="Boyen C."/>
            <person name="Cambefort J."/>
            <person name="Collet G."/>
            <person name="Delage L."/>
            <person name="Gobet A."/>
            <person name="Groisillier A."/>
            <person name="Leblanc C."/>
            <person name="Michel G."/>
            <person name="Scornet D."/>
            <person name="Siegel A."/>
            <person name="Tapia J.E."/>
            <person name="Tonon T."/>
        </authorList>
    </citation>
    <scope>NUCLEOTIDE SEQUENCE [LARGE SCALE GENOMIC DNA]</scope>
    <source>
        <strain evidence="6 7">Ec32</strain>
    </source>
</reference>
<dbReference type="InterPro" id="IPR014710">
    <property type="entry name" value="RmlC-like_jellyroll"/>
</dbReference>
<feature type="binding site" evidence="2">
    <location>
        <position position="119"/>
    </location>
    <ligand>
        <name>Fe cation</name>
        <dbReference type="ChEBI" id="CHEBI:24875"/>
    </ligand>
</feature>
<feature type="domain" description="Pirin C-terminal" evidence="5">
    <location>
        <begin position="192"/>
        <end position="289"/>
    </location>
</feature>
<dbReference type="InterPro" id="IPR012093">
    <property type="entry name" value="Pirin"/>
</dbReference>
<accession>X5MDD6</accession>
<dbReference type="PANTHER" id="PTHR13903:SF8">
    <property type="entry name" value="PIRIN"/>
    <property type="match status" value="1"/>
</dbReference>
<sequence>MSWQPSQDADCNGETGCAPVRAVITPKPKDIGGFEVRRVLPSIEARSIGPFVFFDHMGPAMLPAGQGIDVRPHPHIGLSTLTWLFDGSMMHRDSIGAVQEIKPGEVNWMTAGSGIVHSERSPDHFRDSDARIEGIQTWHALPAEDEEIDPTFEHYPMEDIPVVDHGGVRVALIAGGAFGMVSPMKVYSETLYADVRMQPGTQFGVPVGVEERALYVVDGEIEVAGDTFGKMQMLVLDQHVTPAITSPHGAHLMLIGGAPIGPRKLWWNLVSTRPERIEQAKQDWQEGRFAKVPGEEEFIPLPEK</sequence>
<comment type="cofactor">
    <cofactor evidence="2">
        <name>Fe cation</name>
        <dbReference type="ChEBI" id="CHEBI:24875"/>
    </cofactor>
    <text evidence="2">Binds 1 Fe cation per subunit.</text>
</comment>
<dbReference type="Pfam" id="PF02678">
    <property type="entry name" value="Pirin"/>
    <property type="match status" value="1"/>
</dbReference>
<evidence type="ECO:0000313" key="6">
    <source>
        <dbReference type="EMBL" id="CDO60097.1"/>
    </source>
</evidence>
<dbReference type="GO" id="GO:0046872">
    <property type="term" value="F:metal ion binding"/>
    <property type="evidence" value="ECO:0007669"/>
    <property type="project" value="UniProtKB-KW"/>
</dbReference>
<dbReference type="CDD" id="cd02247">
    <property type="entry name" value="cupin_pirin_C"/>
    <property type="match status" value="1"/>
</dbReference>
<feature type="binding site" evidence="2">
    <location>
        <position position="75"/>
    </location>
    <ligand>
        <name>Fe cation</name>
        <dbReference type="ChEBI" id="CHEBI:24875"/>
    </ligand>
</feature>
<dbReference type="AlphaFoldDB" id="X5MDD6"/>
<dbReference type="OrthoDB" id="9780903at2"/>
<evidence type="ECO:0000256" key="2">
    <source>
        <dbReference type="PIRSR" id="PIRSR006232-1"/>
    </source>
</evidence>
<proteinExistence type="inferred from homology"/>
<keyword evidence="2" id="KW-0408">Iron</keyword>
<dbReference type="Pfam" id="PF05726">
    <property type="entry name" value="Pirin_C"/>
    <property type="match status" value="1"/>
</dbReference>
<evidence type="ECO:0000256" key="3">
    <source>
        <dbReference type="RuleBase" id="RU003457"/>
    </source>
</evidence>
<dbReference type="HOGENOM" id="CLU_045717_1_1_5"/>
<keyword evidence="7" id="KW-1185">Reference proteome</keyword>
<dbReference type="Gene3D" id="2.60.120.10">
    <property type="entry name" value="Jelly Rolls"/>
    <property type="match status" value="2"/>
</dbReference>
<feature type="binding site" evidence="2">
    <location>
        <position position="117"/>
    </location>
    <ligand>
        <name>Fe cation</name>
        <dbReference type="ChEBI" id="CHEBI:24875"/>
    </ligand>
</feature>
<protein>
    <submittedName>
        <fullName evidence="6">Pirin-related protein</fullName>
    </submittedName>
</protein>
<feature type="binding site" evidence="2">
    <location>
        <position position="73"/>
    </location>
    <ligand>
        <name>Fe cation</name>
        <dbReference type="ChEBI" id="CHEBI:24875"/>
    </ligand>
</feature>
<dbReference type="InterPro" id="IPR011051">
    <property type="entry name" value="RmlC_Cupin_sf"/>
</dbReference>
<name>X5MDD6_9HYPH</name>
<feature type="domain" description="Pirin N-terminal" evidence="4">
    <location>
        <begin position="34"/>
        <end position="138"/>
    </location>
</feature>
<dbReference type="STRING" id="1458461.BN1012_Phect1884"/>
<dbReference type="PATRIC" id="fig|1458461.3.peg.1890"/>
<organism evidence="6 7">
    <name type="scientific">Candidatus Phaeomarinibacter ectocarpi</name>
    <dbReference type="NCBI Taxonomy" id="1458461"/>
    <lineage>
        <taxon>Bacteria</taxon>
        <taxon>Pseudomonadati</taxon>
        <taxon>Pseudomonadota</taxon>
        <taxon>Alphaproteobacteria</taxon>
        <taxon>Hyphomicrobiales</taxon>
        <taxon>Parvibaculaceae</taxon>
        <taxon>Candidatus Phaeomarinibacter</taxon>
    </lineage>
</organism>
<dbReference type="PIRSF" id="PIRSF006232">
    <property type="entry name" value="Pirin"/>
    <property type="match status" value="1"/>
</dbReference>
<dbReference type="EMBL" id="HG966617">
    <property type="protein sequence ID" value="CDO60097.1"/>
    <property type="molecule type" value="Genomic_DNA"/>
</dbReference>
<evidence type="ECO:0000259" key="5">
    <source>
        <dbReference type="Pfam" id="PF05726"/>
    </source>
</evidence>
<keyword evidence="2" id="KW-0479">Metal-binding</keyword>
<evidence type="ECO:0000256" key="1">
    <source>
        <dbReference type="ARBA" id="ARBA00008416"/>
    </source>
</evidence>
<evidence type="ECO:0000259" key="4">
    <source>
        <dbReference type="Pfam" id="PF02678"/>
    </source>
</evidence>
<comment type="similarity">
    <text evidence="1 3">Belongs to the pirin family.</text>
</comment>
<dbReference type="SUPFAM" id="SSF51182">
    <property type="entry name" value="RmlC-like cupins"/>
    <property type="match status" value="1"/>
</dbReference>
<dbReference type="RefSeq" id="WP_043948225.1">
    <property type="nucleotide sequence ID" value="NZ_HG966617.1"/>
</dbReference>